<keyword evidence="4" id="KW-1185">Reference proteome</keyword>
<protein>
    <recommendedName>
        <fullName evidence="5">Glycosyl hydrolase family 98 putative carbohydrate-binding module domain-containing protein</fullName>
    </recommendedName>
</protein>
<dbReference type="Proteomes" id="UP000190102">
    <property type="component" value="Unassembled WGS sequence"/>
</dbReference>
<name>A0A1T4R0H3_9BACT</name>
<evidence type="ECO:0000313" key="4">
    <source>
        <dbReference type="Proteomes" id="UP000190102"/>
    </source>
</evidence>
<dbReference type="RefSeq" id="WP_078790881.1">
    <property type="nucleotide sequence ID" value="NZ_FUWR01000016.1"/>
</dbReference>
<reference evidence="4" key="1">
    <citation type="submission" date="2017-02" db="EMBL/GenBank/DDBJ databases">
        <authorList>
            <person name="Varghese N."/>
            <person name="Submissions S."/>
        </authorList>
    </citation>
    <scope>NUCLEOTIDE SEQUENCE [LARGE SCALE GENOMIC DNA]</scope>
    <source>
        <strain evidence="4">ATCC BAA-34</strain>
    </source>
</reference>
<feature type="signal peptide" evidence="2">
    <location>
        <begin position="1"/>
        <end position="24"/>
    </location>
</feature>
<dbReference type="STRING" id="115783.SAMN02745119_02630"/>
<evidence type="ECO:0000256" key="2">
    <source>
        <dbReference type="SAM" id="SignalP"/>
    </source>
</evidence>
<proteinExistence type="predicted"/>
<feature type="region of interest" description="Disordered" evidence="1">
    <location>
        <begin position="91"/>
        <end position="126"/>
    </location>
</feature>
<evidence type="ECO:0000313" key="3">
    <source>
        <dbReference type="EMBL" id="SKA09484.1"/>
    </source>
</evidence>
<dbReference type="AlphaFoldDB" id="A0A1T4R0H3"/>
<accession>A0A1T4R0H3</accession>
<dbReference type="CDD" id="cd00133">
    <property type="entry name" value="PTS_IIB"/>
    <property type="match status" value="1"/>
</dbReference>
<organism evidence="3 4">
    <name type="scientific">Trichlorobacter thiogenes</name>
    <dbReference type="NCBI Taxonomy" id="115783"/>
    <lineage>
        <taxon>Bacteria</taxon>
        <taxon>Pseudomonadati</taxon>
        <taxon>Thermodesulfobacteriota</taxon>
        <taxon>Desulfuromonadia</taxon>
        <taxon>Geobacterales</taxon>
        <taxon>Geobacteraceae</taxon>
        <taxon>Trichlorobacter</taxon>
    </lineage>
</organism>
<dbReference type="EMBL" id="FUWR01000016">
    <property type="protein sequence ID" value="SKA09484.1"/>
    <property type="molecule type" value="Genomic_DNA"/>
</dbReference>
<feature type="chain" id="PRO_5012617229" description="Glycosyl hydrolase family 98 putative carbohydrate-binding module domain-containing protein" evidence="2">
    <location>
        <begin position="25"/>
        <end position="220"/>
    </location>
</feature>
<sequence>MHKGIWRALVIVACIAGSITTAMAAMKINLRDGRTIDVPVNTEDIVSISFDQSAPPLTGNNTGITWNFESGDLRGWETTGNAFAYQPTYGDNPTARHRGQPSHHEGNYWIGGYEKRPTPNDPAGAVQGDGPQGTLVSQPFTIRTSSISFLIGGGCDINTERVEILVDGRVVQKATGKCTETMERVRLNVASYIGRSAQIRLVDISSGGWGHINFDDLRFE</sequence>
<dbReference type="OrthoDB" id="9807660at2"/>
<evidence type="ECO:0000256" key="1">
    <source>
        <dbReference type="SAM" id="MobiDB-lite"/>
    </source>
</evidence>
<keyword evidence="2" id="KW-0732">Signal</keyword>
<evidence type="ECO:0008006" key="5">
    <source>
        <dbReference type="Google" id="ProtNLM"/>
    </source>
</evidence>
<gene>
    <name evidence="3" type="ORF">SAMN02745119_02630</name>
</gene>